<evidence type="ECO:0000256" key="6">
    <source>
        <dbReference type="ARBA" id="ARBA00023004"/>
    </source>
</evidence>
<dbReference type="PANTHER" id="PTHR43177">
    <property type="entry name" value="PROTEIN NRFC"/>
    <property type="match status" value="1"/>
</dbReference>
<keyword evidence="10" id="KW-1185">Reference proteome</keyword>
<evidence type="ECO:0000256" key="7">
    <source>
        <dbReference type="ARBA" id="ARBA00023014"/>
    </source>
</evidence>
<dbReference type="PROSITE" id="PS00198">
    <property type="entry name" value="4FE4S_FER_1"/>
    <property type="match status" value="1"/>
</dbReference>
<dbReference type="SUPFAM" id="SSF54862">
    <property type="entry name" value="4Fe-4S ferredoxins"/>
    <property type="match status" value="1"/>
</dbReference>
<dbReference type="RefSeq" id="WP_135970351.1">
    <property type="nucleotide sequence ID" value="NZ_JANJZI010000005.1"/>
</dbReference>
<dbReference type="Pfam" id="PF13247">
    <property type="entry name" value="Fer4_11"/>
    <property type="match status" value="1"/>
</dbReference>
<dbReference type="GO" id="GO:0046872">
    <property type="term" value="F:metal ion binding"/>
    <property type="evidence" value="ECO:0007669"/>
    <property type="project" value="UniProtKB-KW"/>
</dbReference>
<keyword evidence="4" id="KW-0677">Repeat</keyword>
<feature type="domain" description="4Fe-4S ferredoxin-type" evidence="8">
    <location>
        <begin position="5"/>
        <end position="35"/>
    </location>
</feature>
<comment type="caution">
    <text evidence="9">The sequence shown here is derived from an EMBL/GenBank/DDBJ whole genome shotgun (WGS) entry which is preliminary data.</text>
</comment>
<dbReference type="GO" id="GO:0051539">
    <property type="term" value="F:4 iron, 4 sulfur cluster binding"/>
    <property type="evidence" value="ECO:0007669"/>
    <property type="project" value="UniProtKB-KW"/>
</dbReference>
<sequence length="178" mass="19447">MAEQYGFYVDTSRCIKCWACVVACKQWHEIEAGTVSRRNVTETVEGTFPDVKRKFESLSCMHCENPLCVANCPTGAVSKREEDGVVVVDDTVCIGCKTCEQACPFGVPQYVEVEGEGFKMDKCDTCLSIGREDDQPHCVLTCPVQALHFGPLSEMEALAAEKGGARMEGETAPSVYVS</sequence>
<keyword evidence="5" id="KW-0249">Electron transport</keyword>
<reference evidence="9 10" key="1">
    <citation type="submission" date="2019-09" db="EMBL/GenBank/DDBJ databases">
        <title>Whole genome shotgun sequencing (WGS) of Ellagibacter isourolithinifaciens DSM 104140(T) and Adlercreutzia muris DSM 29508(T).</title>
        <authorList>
            <person name="Stoll D.A."/>
            <person name="Danylec N."/>
            <person name="Huch M."/>
        </authorList>
    </citation>
    <scope>NUCLEOTIDE SEQUENCE [LARGE SCALE GENOMIC DNA]</scope>
    <source>
        <strain evidence="9 10">DSM 29508</strain>
    </source>
</reference>
<keyword evidence="1" id="KW-0813">Transport</keyword>
<dbReference type="CDD" id="cd16371">
    <property type="entry name" value="DMSOR_beta_like"/>
    <property type="match status" value="1"/>
</dbReference>
<evidence type="ECO:0000256" key="3">
    <source>
        <dbReference type="ARBA" id="ARBA00022723"/>
    </source>
</evidence>
<dbReference type="EMBL" id="WAJS01000002">
    <property type="protein sequence ID" value="KAB1651383.1"/>
    <property type="molecule type" value="Genomic_DNA"/>
</dbReference>
<dbReference type="Pfam" id="PF12800">
    <property type="entry name" value="Fer4_4"/>
    <property type="match status" value="1"/>
</dbReference>
<evidence type="ECO:0000259" key="8">
    <source>
        <dbReference type="PROSITE" id="PS51379"/>
    </source>
</evidence>
<dbReference type="Proteomes" id="UP000479639">
    <property type="component" value="Unassembled WGS sequence"/>
</dbReference>
<dbReference type="Gene3D" id="3.30.70.20">
    <property type="match status" value="2"/>
</dbReference>
<evidence type="ECO:0000313" key="10">
    <source>
        <dbReference type="Proteomes" id="UP000479639"/>
    </source>
</evidence>
<gene>
    <name evidence="9" type="ORF">F8D48_01075</name>
</gene>
<feature type="domain" description="4Fe-4S ferredoxin-type" evidence="8">
    <location>
        <begin position="84"/>
        <end position="113"/>
    </location>
</feature>
<evidence type="ECO:0000256" key="5">
    <source>
        <dbReference type="ARBA" id="ARBA00022982"/>
    </source>
</evidence>
<proteinExistence type="predicted"/>
<accession>A0A7C8FQF4</accession>
<dbReference type="InterPro" id="IPR017896">
    <property type="entry name" value="4Fe4S_Fe-S-bd"/>
</dbReference>
<dbReference type="InterPro" id="IPR050954">
    <property type="entry name" value="ET_IronSulfur_Cluster-Binding"/>
</dbReference>
<keyword evidence="7" id="KW-0411">Iron-sulfur</keyword>
<name>A0A7C8FQF4_9ACTN</name>
<dbReference type="InterPro" id="IPR017900">
    <property type="entry name" value="4Fe4S_Fe_S_CS"/>
</dbReference>
<dbReference type="PANTHER" id="PTHR43177:SF5">
    <property type="entry name" value="ANAEROBIC DIMETHYL SULFOXIDE REDUCTASE CHAIN B-RELATED"/>
    <property type="match status" value="1"/>
</dbReference>
<evidence type="ECO:0000256" key="2">
    <source>
        <dbReference type="ARBA" id="ARBA00022485"/>
    </source>
</evidence>
<evidence type="ECO:0000256" key="4">
    <source>
        <dbReference type="ARBA" id="ARBA00022737"/>
    </source>
</evidence>
<organism evidence="9 10">
    <name type="scientific">Adlercreutzia muris</name>
    <dbReference type="NCBI Taxonomy" id="1796610"/>
    <lineage>
        <taxon>Bacteria</taxon>
        <taxon>Bacillati</taxon>
        <taxon>Actinomycetota</taxon>
        <taxon>Coriobacteriia</taxon>
        <taxon>Eggerthellales</taxon>
        <taxon>Eggerthellaceae</taxon>
        <taxon>Adlercreutzia</taxon>
    </lineage>
</organism>
<keyword evidence="3" id="KW-0479">Metal-binding</keyword>
<feature type="domain" description="4Fe-4S ferredoxin-type" evidence="8">
    <location>
        <begin position="51"/>
        <end position="82"/>
    </location>
</feature>
<keyword evidence="2" id="KW-0004">4Fe-4S</keyword>
<evidence type="ECO:0000256" key="1">
    <source>
        <dbReference type="ARBA" id="ARBA00022448"/>
    </source>
</evidence>
<keyword evidence="6" id="KW-0408">Iron</keyword>
<evidence type="ECO:0000313" key="9">
    <source>
        <dbReference type="EMBL" id="KAB1651383.1"/>
    </source>
</evidence>
<dbReference type="PROSITE" id="PS51379">
    <property type="entry name" value="4FE4S_FER_2"/>
    <property type="match status" value="3"/>
</dbReference>
<dbReference type="AlphaFoldDB" id="A0A7C8FQF4"/>
<protein>
    <submittedName>
        <fullName evidence="9">4Fe-4S dicluster domain-containing protein</fullName>
    </submittedName>
</protein>